<feature type="compositionally biased region" description="Low complexity" evidence="1">
    <location>
        <begin position="707"/>
        <end position="731"/>
    </location>
</feature>
<gene>
    <name evidence="2" type="ORF">LCGC14_0624360</name>
</gene>
<dbReference type="Pfam" id="PF23899">
    <property type="entry name" value="SU10_portal"/>
    <property type="match status" value="1"/>
</dbReference>
<accession>A0A0F9R406</accession>
<evidence type="ECO:0000256" key="1">
    <source>
        <dbReference type="SAM" id="MobiDB-lite"/>
    </source>
</evidence>
<feature type="region of interest" description="Disordered" evidence="1">
    <location>
        <begin position="698"/>
        <end position="772"/>
    </location>
</feature>
<evidence type="ECO:0000313" key="2">
    <source>
        <dbReference type="EMBL" id="KKN51275.1"/>
    </source>
</evidence>
<reference evidence="2" key="1">
    <citation type="journal article" date="2015" name="Nature">
        <title>Complex archaea that bridge the gap between prokaryotes and eukaryotes.</title>
        <authorList>
            <person name="Spang A."/>
            <person name="Saw J.H."/>
            <person name="Jorgensen S.L."/>
            <person name="Zaremba-Niedzwiedzka K."/>
            <person name="Martijn J."/>
            <person name="Lind A.E."/>
            <person name="van Eijk R."/>
            <person name="Schleper C."/>
            <person name="Guy L."/>
            <person name="Ettema T.J."/>
        </authorList>
    </citation>
    <scope>NUCLEOTIDE SEQUENCE</scope>
</reference>
<dbReference type="InterPro" id="IPR056909">
    <property type="entry name" value="SU10_portal"/>
</dbReference>
<proteinExistence type="predicted"/>
<evidence type="ECO:0008006" key="3">
    <source>
        <dbReference type="Google" id="ProtNLM"/>
    </source>
</evidence>
<dbReference type="AlphaFoldDB" id="A0A0F9R406"/>
<name>A0A0F9R406_9ZZZZ</name>
<dbReference type="EMBL" id="LAZR01001070">
    <property type="protein sequence ID" value="KKN51275.1"/>
    <property type="molecule type" value="Genomic_DNA"/>
</dbReference>
<comment type="caution">
    <text evidence="2">The sequence shown here is derived from an EMBL/GenBank/DDBJ whole genome shotgun (WGS) entry which is preliminary data.</text>
</comment>
<organism evidence="2">
    <name type="scientific">marine sediment metagenome</name>
    <dbReference type="NCBI Taxonomy" id="412755"/>
    <lineage>
        <taxon>unclassified sequences</taxon>
        <taxon>metagenomes</taxon>
        <taxon>ecological metagenomes</taxon>
    </lineage>
</organism>
<sequence>MPAAAVDPVGRAIDDEAQKAYDAKLHTPEQNLADNPALVKRAVEQVGSFIRDTESARTLLDDKMAVLYNLWNGDPFSRYFPSSSSVHVPEPFKAVESFVTRMVSILIGKPNWFRVVGVDGSGKKNAKVIKELIETELRTDGFNSKIARFMRSTAIYGWCPGKVRWKFRRRKVKYNRLIEEPATEKGTRTGTKVRYEQAEETINLDGPTVDYTDVYDFFTDLRYHDHQEGPGVVFRHEVPESELLEMGERGIYMHTDALIKGDKSGGSAAFSAGSSTMPYNTTSFREMRDGADGLGYELGPGRQRTTARIYELYEFWGRFDASEDDKDWKPEDEYVITMARKMAQGEQNKGWTCLRIAKNPWWHGRRPAIVAHYIRRSHAFQSVGVIEPIVRLCAELDDSRNMGLAARALATKPVFEAGDGADIHSNQLVLNPGDIIRTREVGSIKPLHVPDRSDVAWKAEAVIKADIQETTAMPKLFSGVAEGKETATATVGRTREANKRIAEVARNVAEHFLIPMLEMFHSMNQQMITEERMIEILGEDGLVADIRKTGPAEIAGRVHFEVEVLPQIELAGIDAQMRTGFLNAAAPYIQMDPGMLNVEMMLRKTYEAQFGVGDSEEMFPRTSAPKYMRNVYEEHVLMSHGHVLKPQDGEKYFIHMQGHMTFIRTRAYAAWDEDSKRRMRAHVENTRIAAQTEMEQTVLPQGPPGMGPVAPQGAPGAAGPAQPARPRAAGGAPPPARRPMPRAGASRAGTPEGIIRGNAASNEPRVRAGMGA</sequence>
<protein>
    <recommendedName>
        <fullName evidence="3">Portal protein</fullName>
    </recommendedName>
</protein>